<dbReference type="RefSeq" id="WP_081847028.1">
    <property type="nucleotide sequence ID" value="NZ_AUNB01000023.1"/>
</dbReference>
<dbReference type="SUPFAM" id="SSF55729">
    <property type="entry name" value="Acyl-CoA N-acyltransferases (Nat)"/>
    <property type="match status" value="1"/>
</dbReference>
<keyword evidence="3 8" id="KW-0808">Transferase</keyword>
<evidence type="ECO:0000256" key="8">
    <source>
        <dbReference type="RuleBase" id="RU361135"/>
    </source>
</evidence>
<sequence>MHNQTFEFSQLHQHGTAFYDFLRLRKKVFVDQLGWDVPHNNDVEMDQYDTPLAHYSIVIKDGEVVGGARAMPTTAIWGPNTYMLRDAHLGKLAHIPAEVLPDDIASESVWECTRLVISDTLSTQVERTTCLRLIVDGLVERAMERGADEMICLSSLALMRALRQVGHDVTRMGPIYRNDEDGRSYAALSMPVAFSNARRAEMGILGHALSAQSGRRDIRPAA</sequence>
<organism evidence="9 10">
    <name type="scientific">Thioclava indica</name>
    <dbReference type="NCBI Taxonomy" id="1353528"/>
    <lineage>
        <taxon>Bacteria</taxon>
        <taxon>Pseudomonadati</taxon>
        <taxon>Pseudomonadota</taxon>
        <taxon>Alphaproteobacteria</taxon>
        <taxon>Rhodobacterales</taxon>
        <taxon>Paracoccaceae</taxon>
        <taxon>Thioclava</taxon>
    </lineage>
</organism>
<comment type="caution">
    <text evidence="9">The sequence shown here is derived from an EMBL/GenBank/DDBJ whole genome shotgun (WGS) entry which is preliminary data.</text>
</comment>
<gene>
    <name evidence="9" type="ORF">DT23_14590</name>
</gene>
<evidence type="ECO:0000256" key="7">
    <source>
        <dbReference type="PROSITE-ProRule" id="PRU00533"/>
    </source>
</evidence>
<dbReference type="InterPro" id="IPR001690">
    <property type="entry name" value="Autoind_synthase"/>
</dbReference>
<dbReference type="PROSITE" id="PS51187">
    <property type="entry name" value="AUTOINDUCER_SYNTH_2"/>
    <property type="match status" value="1"/>
</dbReference>
<dbReference type="Pfam" id="PF00765">
    <property type="entry name" value="Autoind_synth"/>
    <property type="match status" value="1"/>
</dbReference>
<protein>
    <recommendedName>
        <fullName evidence="1 8">Acyl-homoserine-lactone synthase</fullName>
        <ecNumber evidence="1 8">2.3.1.184</ecNumber>
    </recommendedName>
    <alternativeName>
        <fullName evidence="8">Autoinducer synthesis protein</fullName>
    </alternativeName>
</protein>
<dbReference type="PANTHER" id="PTHR39322">
    <property type="entry name" value="ACYL-HOMOSERINE-LACTONE SYNTHASE"/>
    <property type="match status" value="1"/>
</dbReference>
<dbReference type="PANTHER" id="PTHR39322:SF1">
    <property type="entry name" value="ISOVALERYL-HOMOSERINE LACTONE SYNTHASE"/>
    <property type="match status" value="1"/>
</dbReference>
<dbReference type="PROSITE" id="PS00949">
    <property type="entry name" value="AUTOINDUCER_SYNTH_1"/>
    <property type="match status" value="1"/>
</dbReference>
<dbReference type="GO" id="GO:0061579">
    <property type="term" value="F:N-acyl homoserine lactone synthase activity"/>
    <property type="evidence" value="ECO:0007669"/>
    <property type="project" value="UniProtKB-UniRule"/>
</dbReference>
<proteinExistence type="inferred from homology"/>
<evidence type="ECO:0000256" key="5">
    <source>
        <dbReference type="ARBA" id="ARBA00022929"/>
    </source>
</evidence>
<accession>A0A074JRA3</accession>
<dbReference type="InterPro" id="IPR018311">
    <property type="entry name" value="Autoind_synth_CS"/>
</dbReference>
<evidence type="ECO:0000256" key="3">
    <source>
        <dbReference type="ARBA" id="ARBA00022679"/>
    </source>
</evidence>
<evidence type="ECO:0000313" key="9">
    <source>
        <dbReference type="EMBL" id="KEO60116.1"/>
    </source>
</evidence>
<evidence type="ECO:0000256" key="1">
    <source>
        <dbReference type="ARBA" id="ARBA00012340"/>
    </source>
</evidence>
<dbReference type="EC" id="2.3.1.184" evidence="1 8"/>
<dbReference type="Proteomes" id="UP000027471">
    <property type="component" value="Unassembled WGS sequence"/>
</dbReference>
<reference evidence="9 10" key="1">
    <citation type="journal article" date="2015" name="Antonie Van Leeuwenhoek">
        <title>Thioclava indica sp. nov., isolated from surface seawater of the Indian Ocean.</title>
        <authorList>
            <person name="Liu Y."/>
            <person name="Lai Q."/>
            <person name="Du J."/>
            <person name="Xu H."/>
            <person name="Jiang L."/>
            <person name="Shao Z."/>
        </authorList>
    </citation>
    <scope>NUCLEOTIDE SEQUENCE [LARGE SCALE GENOMIC DNA]</scope>
    <source>
        <strain evidence="9 10">DT23-4</strain>
    </source>
</reference>
<evidence type="ECO:0000256" key="4">
    <source>
        <dbReference type="ARBA" id="ARBA00022691"/>
    </source>
</evidence>
<evidence type="ECO:0000313" key="10">
    <source>
        <dbReference type="Proteomes" id="UP000027471"/>
    </source>
</evidence>
<keyword evidence="4 8" id="KW-0949">S-adenosyl-L-methionine</keyword>
<comment type="catalytic activity">
    <reaction evidence="6 8">
        <text>a fatty acyl-[ACP] + S-adenosyl-L-methionine = an N-acyl-L-homoserine lactone + S-methyl-5'-thioadenosine + holo-[ACP] + H(+)</text>
        <dbReference type="Rhea" id="RHEA:10096"/>
        <dbReference type="Rhea" id="RHEA-COMP:9685"/>
        <dbReference type="Rhea" id="RHEA-COMP:14125"/>
        <dbReference type="ChEBI" id="CHEBI:15378"/>
        <dbReference type="ChEBI" id="CHEBI:17509"/>
        <dbReference type="ChEBI" id="CHEBI:55474"/>
        <dbReference type="ChEBI" id="CHEBI:59789"/>
        <dbReference type="ChEBI" id="CHEBI:64479"/>
        <dbReference type="ChEBI" id="CHEBI:138651"/>
        <dbReference type="EC" id="2.3.1.184"/>
    </reaction>
</comment>
<dbReference type="STRING" id="1353528.DT23_14590"/>
<dbReference type="PRINTS" id="PR01549">
    <property type="entry name" value="AUTOINDCRSYN"/>
</dbReference>
<keyword evidence="10" id="KW-1185">Reference proteome</keyword>
<comment type="similarity">
    <text evidence="7 8">Belongs to the autoinducer synthase family.</text>
</comment>
<dbReference type="AlphaFoldDB" id="A0A074JRA3"/>
<evidence type="ECO:0000256" key="2">
    <source>
        <dbReference type="ARBA" id="ARBA00022654"/>
    </source>
</evidence>
<name>A0A074JRA3_9RHOB</name>
<keyword evidence="5 7" id="KW-0071">Autoinducer synthesis</keyword>
<dbReference type="eggNOG" id="COG3916">
    <property type="taxonomic scope" value="Bacteria"/>
</dbReference>
<keyword evidence="2 7" id="KW-0673">Quorum sensing</keyword>
<dbReference type="GO" id="GO:0009372">
    <property type="term" value="P:quorum sensing"/>
    <property type="evidence" value="ECO:0007669"/>
    <property type="project" value="UniProtKB-UniRule"/>
</dbReference>
<dbReference type="InterPro" id="IPR016181">
    <property type="entry name" value="Acyl_CoA_acyltransferase"/>
</dbReference>
<dbReference type="GO" id="GO:0007165">
    <property type="term" value="P:signal transduction"/>
    <property type="evidence" value="ECO:0007669"/>
    <property type="project" value="TreeGrafter"/>
</dbReference>
<dbReference type="Gene3D" id="3.40.630.30">
    <property type="match status" value="1"/>
</dbReference>
<dbReference type="EMBL" id="AUNB01000023">
    <property type="protein sequence ID" value="KEO60116.1"/>
    <property type="molecule type" value="Genomic_DNA"/>
</dbReference>
<evidence type="ECO:0000256" key="6">
    <source>
        <dbReference type="ARBA" id="ARBA00048576"/>
    </source>
</evidence>
<dbReference type="OrthoDB" id="6169313at2"/>